<feature type="non-terminal residue" evidence="1">
    <location>
        <position position="65"/>
    </location>
</feature>
<dbReference type="AlphaFoldDB" id="X1CST9"/>
<name>X1CST9_9ZZZZ</name>
<comment type="caution">
    <text evidence="1">The sequence shown here is derived from an EMBL/GenBank/DDBJ whole genome shotgun (WGS) entry which is preliminary data.</text>
</comment>
<reference evidence="1" key="1">
    <citation type="journal article" date="2014" name="Front. Microbiol.">
        <title>High frequency of phylogenetically diverse reductive dehalogenase-homologous genes in deep subseafloor sedimentary metagenomes.</title>
        <authorList>
            <person name="Kawai M."/>
            <person name="Futagami T."/>
            <person name="Toyoda A."/>
            <person name="Takaki Y."/>
            <person name="Nishi S."/>
            <person name="Hori S."/>
            <person name="Arai W."/>
            <person name="Tsubouchi T."/>
            <person name="Morono Y."/>
            <person name="Uchiyama I."/>
            <person name="Ito T."/>
            <person name="Fujiyama A."/>
            <person name="Inagaki F."/>
            <person name="Takami H."/>
        </authorList>
    </citation>
    <scope>NUCLEOTIDE SEQUENCE</scope>
    <source>
        <strain evidence="1">Expedition CK06-06</strain>
    </source>
</reference>
<evidence type="ECO:0000313" key="1">
    <source>
        <dbReference type="EMBL" id="GAH11501.1"/>
    </source>
</evidence>
<accession>X1CST9</accession>
<sequence length="65" mass="7705">MIYWGPLFETNLLDAYYDLQKKYIDKYGEPIHDSFKPAYDNIKLIIKYLEACKYEEALEVMGGMT</sequence>
<protein>
    <submittedName>
        <fullName evidence="1">Uncharacterized protein</fullName>
    </submittedName>
</protein>
<proteinExistence type="predicted"/>
<organism evidence="1">
    <name type="scientific">marine sediment metagenome</name>
    <dbReference type="NCBI Taxonomy" id="412755"/>
    <lineage>
        <taxon>unclassified sequences</taxon>
        <taxon>metagenomes</taxon>
        <taxon>ecological metagenomes</taxon>
    </lineage>
</organism>
<gene>
    <name evidence="1" type="ORF">S01H4_56131</name>
</gene>
<dbReference type="EMBL" id="BART01032490">
    <property type="protein sequence ID" value="GAH11501.1"/>
    <property type="molecule type" value="Genomic_DNA"/>
</dbReference>